<dbReference type="RefSeq" id="WP_184832678.1">
    <property type="nucleotide sequence ID" value="NZ_JACHMN010000001.1"/>
</dbReference>
<dbReference type="AlphaFoldDB" id="A0A841BKZ5"/>
<dbReference type="Pfam" id="PF01594">
    <property type="entry name" value="AI-2E_transport"/>
    <property type="match status" value="1"/>
</dbReference>
<dbReference type="PANTHER" id="PTHR21716:SF62">
    <property type="entry name" value="TRANSPORT PROTEIN YDBI-RELATED"/>
    <property type="match status" value="1"/>
</dbReference>
<dbReference type="GO" id="GO:0016020">
    <property type="term" value="C:membrane"/>
    <property type="evidence" value="ECO:0007669"/>
    <property type="project" value="UniProtKB-SubCell"/>
</dbReference>
<feature type="transmembrane region" description="Helical" evidence="7">
    <location>
        <begin position="74"/>
        <end position="95"/>
    </location>
</feature>
<comment type="similarity">
    <text evidence="2">Belongs to the autoinducer-2 exporter (AI-2E) (TC 2.A.86) family.</text>
</comment>
<name>A0A841BKZ5_9ACTN</name>
<keyword evidence="3 7" id="KW-0812">Transmembrane</keyword>
<accession>A0A841BKZ5</accession>
<keyword evidence="5 7" id="KW-0472">Membrane</keyword>
<gene>
    <name evidence="8" type="ORF">F4553_001042</name>
</gene>
<organism evidence="8 9">
    <name type="scientific">Allocatelliglobosispora scoriae</name>
    <dbReference type="NCBI Taxonomy" id="643052"/>
    <lineage>
        <taxon>Bacteria</taxon>
        <taxon>Bacillati</taxon>
        <taxon>Actinomycetota</taxon>
        <taxon>Actinomycetes</taxon>
        <taxon>Micromonosporales</taxon>
        <taxon>Micromonosporaceae</taxon>
        <taxon>Allocatelliglobosispora</taxon>
    </lineage>
</organism>
<evidence type="ECO:0000256" key="1">
    <source>
        <dbReference type="ARBA" id="ARBA00004141"/>
    </source>
</evidence>
<evidence type="ECO:0000256" key="4">
    <source>
        <dbReference type="ARBA" id="ARBA00022989"/>
    </source>
</evidence>
<evidence type="ECO:0000256" key="7">
    <source>
        <dbReference type="SAM" id="Phobius"/>
    </source>
</evidence>
<comment type="caution">
    <text evidence="8">The sequence shown here is derived from an EMBL/GenBank/DDBJ whole genome shotgun (WGS) entry which is preliminary data.</text>
</comment>
<evidence type="ECO:0000256" key="6">
    <source>
        <dbReference type="SAM" id="MobiDB-lite"/>
    </source>
</evidence>
<protein>
    <submittedName>
        <fullName evidence="8">Putative PurR-regulated permease PerM</fullName>
    </submittedName>
</protein>
<feature type="transmembrane region" description="Helical" evidence="7">
    <location>
        <begin position="297"/>
        <end position="322"/>
    </location>
</feature>
<evidence type="ECO:0000313" key="9">
    <source>
        <dbReference type="Proteomes" id="UP000587527"/>
    </source>
</evidence>
<feature type="transmembrane region" description="Helical" evidence="7">
    <location>
        <begin position="260"/>
        <end position="277"/>
    </location>
</feature>
<feature type="transmembrane region" description="Helical" evidence="7">
    <location>
        <begin position="140"/>
        <end position="163"/>
    </location>
</feature>
<dbReference type="GO" id="GO:0055085">
    <property type="term" value="P:transmembrane transport"/>
    <property type="evidence" value="ECO:0007669"/>
    <property type="project" value="TreeGrafter"/>
</dbReference>
<evidence type="ECO:0000256" key="3">
    <source>
        <dbReference type="ARBA" id="ARBA00022692"/>
    </source>
</evidence>
<keyword evidence="9" id="KW-1185">Reference proteome</keyword>
<feature type="transmembrane region" description="Helical" evidence="7">
    <location>
        <begin position="195"/>
        <end position="222"/>
    </location>
</feature>
<proteinExistence type="inferred from homology"/>
<dbReference type="EMBL" id="JACHMN010000001">
    <property type="protein sequence ID" value="MBB5867663.1"/>
    <property type="molecule type" value="Genomic_DNA"/>
</dbReference>
<feature type="transmembrane region" description="Helical" evidence="7">
    <location>
        <begin position="42"/>
        <end position="62"/>
    </location>
</feature>
<dbReference type="InterPro" id="IPR002549">
    <property type="entry name" value="AI-2E-like"/>
</dbReference>
<keyword evidence="4 7" id="KW-1133">Transmembrane helix</keyword>
<evidence type="ECO:0000256" key="2">
    <source>
        <dbReference type="ARBA" id="ARBA00009773"/>
    </source>
</evidence>
<feature type="transmembrane region" description="Helical" evidence="7">
    <location>
        <begin position="17"/>
        <end position="36"/>
    </location>
</feature>
<dbReference type="PANTHER" id="PTHR21716">
    <property type="entry name" value="TRANSMEMBRANE PROTEIN"/>
    <property type="match status" value="1"/>
</dbReference>
<evidence type="ECO:0000256" key="5">
    <source>
        <dbReference type="ARBA" id="ARBA00023136"/>
    </source>
</evidence>
<dbReference type="Proteomes" id="UP000587527">
    <property type="component" value="Unassembled WGS sequence"/>
</dbReference>
<evidence type="ECO:0000313" key="8">
    <source>
        <dbReference type="EMBL" id="MBB5867663.1"/>
    </source>
</evidence>
<feature type="transmembrane region" description="Helical" evidence="7">
    <location>
        <begin position="228"/>
        <end position="253"/>
    </location>
</feature>
<comment type="subcellular location">
    <subcellularLocation>
        <location evidence="1">Membrane</location>
        <topology evidence="1">Multi-pass membrane protein</topology>
    </subcellularLocation>
</comment>
<reference evidence="8 9" key="1">
    <citation type="submission" date="2020-08" db="EMBL/GenBank/DDBJ databases">
        <title>Sequencing the genomes of 1000 actinobacteria strains.</title>
        <authorList>
            <person name="Klenk H.-P."/>
        </authorList>
    </citation>
    <scope>NUCLEOTIDE SEQUENCE [LARGE SCALE GENOMIC DNA]</scope>
    <source>
        <strain evidence="8 9">DSM 45362</strain>
    </source>
</reference>
<feature type="region of interest" description="Disordered" evidence="6">
    <location>
        <begin position="338"/>
        <end position="359"/>
    </location>
</feature>
<sequence length="359" mass="37993">MTQPHTRPTLPELFRRGAGVSLGVVAVLAVVGALYLTQGVLVQVFVALFLAVSLDPLVRWLVLRKIGRPWAVTITLTILVLMVAAFVIFVVTPLVREATALGSDFPGYLHDARVRLGLPEKVETYLLSLPDLLADDAAGFASQFLGAVLSVLLVVVLTIYFLLDLPRIRLGFVRLFPERNRLSVQRGVTVVVDKVGAYMIGNVVISLIAGAVTFAALLALGVPFALPLAVIVAIADMIPLVGATIGAAVCVLVAAATSDGWLTTVLTLAFFILYQQIENYVIAPRIMRNAVDVPAVAVLLAGLVGASVLGLMGALMAIPLVAAAKALINKARSEPNDVQIVQPRTDPQPASRLDAETTG</sequence>